<proteinExistence type="inferred from homology"/>
<dbReference type="InterPro" id="IPR013986">
    <property type="entry name" value="DExx_box_DNA_helicase_dom_sf"/>
</dbReference>
<dbReference type="InterPro" id="IPR027417">
    <property type="entry name" value="P-loop_NTPase"/>
</dbReference>
<protein>
    <recommendedName>
        <fullName evidence="9">DNA 3'-5' helicase</fullName>
        <ecNumber evidence="9">5.6.2.4</ecNumber>
    </recommendedName>
    <alternativeName>
        <fullName evidence="10">DNA 3'-5' helicase II</fullName>
    </alternativeName>
</protein>
<sequence length="913" mass="100653">MSGFSEDMPFFDEPNARPAAPSGIAARAMAARSGRNDAPDYLSGLNPEQRLAVETTEGPVLVLAGAGTGKTRVLTTRIAHILATGRAFPSQILAVTFTNKAAREMKQRIGILIGEGNVEGMPWLGTFHSIGVKLLRRHAELAGLKSDFTILDTDDVVRLIKQLIQAEGLDDKRWPAKQFAQMIDGWKNKGQGPADIPEGDARSFANGKGRELYKAYQERLQTLNACDFGDLLCHPIRIFRANPDVLKDYHKRFKYILVDEYQDTNTAQYMWLRLLAQRPGGQQPPRSGSPGGRVPSVSGVPDITEAGSYRPATLQDESTVPAEGRKPDRASEPLRGPRGGPAPAGAEQPASENKVNICCVGDDDQSIYGWRGAEVDNILRFDKDFPGATIIRLERNYRSTAHILGTASHLIAHNEGRFGKTLFTEKVAEDDEKVHVHAAWDSEEEARAVGETIEAYQRQKHNLNDMAILVRASFQMRAFEDRFITLGLNYRVIGGPRFYERMEIRDALAFFRVVANGGDDLAFERIVNVPKRGLGEATIRQIHDTARALRIPMLEAAGNLAESDELKPKPRAALREVAANFERWQKALETTPHTELAETILEESGYTDMWKNDRSAEAPGRLENLKELVRSMEEYESLRSFLEHVALVMDAEQNAGLDAVSIMTLHSAKGLEFETVFLPGWEEGLFPHQRALDEGGRSGLEEERRLAYVGLTRAKENLHIWFVSNRQIHGLWQSTIPSRFLEELPNAHVEVAESGNSYGGYGNSYGGGSFASGRGGRQNPYGASRFDNVGAEKSGAFSNTYATPGWQRAQANRTEATDRNWGSRSGHQVERIGYGETDSGYGAGRTSVKGRTIDGELVAKSVADTPSPFSVGDRVFHQKFGNGNISAIEGNKLTIDFDKAGQKRVLDGFVAAV</sequence>
<reference evidence="16 17" key="1">
    <citation type="journal article" date="2024" name="Proc. Natl. Acad. Sci. U.S.A.">
        <title>The evolutionary genomics of adaptation to stress in wild rhizobium bacteria.</title>
        <authorList>
            <person name="Kehlet-Delgado H."/>
            <person name="Montoya A.P."/>
            <person name="Jensen K.T."/>
            <person name="Wendlandt C.E."/>
            <person name="Dexheimer C."/>
            <person name="Roberts M."/>
            <person name="Torres Martinez L."/>
            <person name="Friesen M.L."/>
            <person name="Griffitts J.S."/>
            <person name="Porter S.S."/>
        </authorList>
    </citation>
    <scope>NUCLEOTIDE SEQUENCE [LARGE SCALE GENOMIC DNA]</scope>
    <source>
        <strain evidence="16 17">M0641</strain>
    </source>
</reference>
<feature type="compositionally biased region" description="Basic and acidic residues" evidence="13">
    <location>
        <begin position="323"/>
        <end position="332"/>
    </location>
</feature>
<evidence type="ECO:0000256" key="11">
    <source>
        <dbReference type="ARBA" id="ARBA00048988"/>
    </source>
</evidence>
<dbReference type="Proteomes" id="UP001433071">
    <property type="component" value="Unassembled WGS sequence"/>
</dbReference>
<evidence type="ECO:0000256" key="3">
    <source>
        <dbReference type="ARBA" id="ARBA00022801"/>
    </source>
</evidence>
<comment type="catalytic activity">
    <reaction evidence="8">
        <text>Couples ATP hydrolysis with the unwinding of duplex DNA by translocating in the 3'-5' direction.</text>
        <dbReference type="EC" id="5.6.2.4"/>
    </reaction>
</comment>
<evidence type="ECO:0000256" key="13">
    <source>
        <dbReference type="SAM" id="MobiDB-lite"/>
    </source>
</evidence>
<name>A0ABV1Z166_9HYPH</name>
<organism evidence="16 17">
    <name type="scientific">Mesorhizobium caraganae</name>
    <dbReference type="NCBI Taxonomy" id="483206"/>
    <lineage>
        <taxon>Bacteria</taxon>
        <taxon>Pseudomonadati</taxon>
        <taxon>Pseudomonadota</taxon>
        <taxon>Alphaproteobacteria</taxon>
        <taxon>Hyphomicrobiales</taxon>
        <taxon>Phyllobacteriaceae</taxon>
        <taxon>Mesorhizobium</taxon>
    </lineage>
</organism>
<dbReference type="InterPro" id="IPR000212">
    <property type="entry name" value="DNA_helicase_UvrD/REP"/>
</dbReference>
<feature type="binding site" evidence="12">
    <location>
        <begin position="64"/>
        <end position="71"/>
    </location>
    <ligand>
        <name>ATP</name>
        <dbReference type="ChEBI" id="CHEBI:30616"/>
    </ligand>
</feature>
<dbReference type="PROSITE" id="PS51198">
    <property type="entry name" value="UVRD_HELICASE_ATP_BIND"/>
    <property type="match status" value="1"/>
</dbReference>
<evidence type="ECO:0000313" key="17">
    <source>
        <dbReference type="Proteomes" id="UP001433071"/>
    </source>
</evidence>
<keyword evidence="5 12" id="KW-0067">ATP-binding</keyword>
<evidence type="ECO:0000256" key="6">
    <source>
        <dbReference type="ARBA" id="ARBA00023125"/>
    </source>
</evidence>
<dbReference type="EMBL" id="JAMYQB010000013">
    <property type="protein sequence ID" value="MER9405740.1"/>
    <property type="molecule type" value="Genomic_DNA"/>
</dbReference>
<dbReference type="PANTHER" id="PTHR11070">
    <property type="entry name" value="UVRD / RECB / PCRA DNA HELICASE FAMILY MEMBER"/>
    <property type="match status" value="1"/>
</dbReference>
<evidence type="ECO:0000259" key="14">
    <source>
        <dbReference type="PROSITE" id="PS51198"/>
    </source>
</evidence>
<feature type="compositionally biased region" description="Low complexity" evidence="13">
    <location>
        <begin position="278"/>
        <end position="301"/>
    </location>
</feature>
<dbReference type="Pfam" id="PF13361">
    <property type="entry name" value="UvrD_C"/>
    <property type="match status" value="1"/>
</dbReference>
<evidence type="ECO:0000256" key="4">
    <source>
        <dbReference type="ARBA" id="ARBA00022806"/>
    </source>
</evidence>
<feature type="compositionally biased region" description="Low complexity" evidence="13">
    <location>
        <begin position="341"/>
        <end position="350"/>
    </location>
</feature>
<feature type="region of interest" description="Disordered" evidence="13">
    <location>
        <begin position="278"/>
        <end position="351"/>
    </location>
</feature>
<dbReference type="EC" id="5.6.2.4" evidence="9"/>
<evidence type="ECO:0000256" key="7">
    <source>
        <dbReference type="ARBA" id="ARBA00023235"/>
    </source>
</evidence>
<keyword evidence="6" id="KW-0238">DNA-binding</keyword>
<evidence type="ECO:0000256" key="8">
    <source>
        <dbReference type="ARBA" id="ARBA00034617"/>
    </source>
</evidence>
<dbReference type="RefSeq" id="WP_352559129.1">
    <property type="nucleotide sequence ID" value="NZ_JAMYQB010000013.1"/>
</dbReference>
<accession>A0ABV1Z166</accession>
<comment type="catalytic activity">
    <reaction evidence="11">
        <text>ATP + H2O = ADP + phosphate + H(+)</text>
        <dbReference type="Rhea" id="RHEA:13065"/>
        <dbReference type="ChEBI" id="CHEBI:15377"/>
        <dbReference type="ChEBI" id="CHEBI:15378"/>
        <dbReference type="ChEBI" id="CHEBI:30616"/>
        <dbReference type="ChEBI" id="CHEBI:43474"/>
        <dbReference type="ChEBI" id="CHEBI:456216"/>
        <dbReference type="EC" id="5.6.2.4"/>
    </reaction>
</comment>
<comment type="similarity">
    <text evidence="1">Belongs to the helicase family. UvrD subfamily.</text>
</comment>
<evidence type="ECO:0000256" key="9">
    <source>
        <dbReference type="ARBA" id="ARBA00034808"/>
    </source>
</evidence>
<dbReference type="Gene3D" id="1.10.10.160">
    <property type="match status" value="1"/>
</dbReference>
<dbReference type="CDD" id="cd18807">
    <property type="entry name" value="SF1_C_UvrD"/>
    <property type="match status" value="1"/>
</dbReference>
<dbReference type="SUPFAM" id="SSF52540">
    <property type="entry name" value="P-loop containing nucleoside triphosphate hydrolases"/>
    <property type="match status" value="1"/>
</dbReference>
<feature type="domain" description="UvrD-like helicase ATP-binding" evidence="14">
    <location>
        <begin position="43"/>
        <end position="400"/>
    </location>
</feature>
<evidence type="ECO:0000259" key="15">
    <source>
        <dbReference type="PROSITE" id="PS51217"/>
    </source>
</evidence>
<dbReference type="PANTHER" id="PTHR11070:SF2">
    <property type="entry name" value="ATP-DEPENDENT DNA HELICASE SRS2"/>
    <property type="match status" value="1"/>
</dbReference>
<evidence type="ECO:0000256" key="2">
    <source>
        <dbReference type="ARBA" id="ARBA00022741"/>
    </source>
</evidence>
<dbReference type="InterPro" id="IPR014016">
    <property type="entry name" value="UvrD-like_ATP-bd"/>
</dbReference>
<evidence type="ECO:0000256" key="1">
    <source>
        <dbReference type="ARBA" id="ARBA00009922"/>
    </source>
</evidence>
<keyword evidence="4 12" id="KW-0347">Helicase</keyword>
<dbReference type="Gene3D" id="1.10.486.10">
    <property type="entry name" value="PCRA, domain 4"/>
    <property type="match status" value="1"/>
</dbReference>
<keyword evidence="3 12" id="KW-0378">Hydrolase</keyword>
<evidence type="ECO:0000256" key="12">
    <source>
        <dbReference type="PROSITE-ProRule" id="PRU00560"/>
    </source>
</evidence>
<keyword evidence="7" id="KW-0413">Isomerase</keyword>
<gene>
    <name evidence="16" type="ORF">NKI36_17045</name>
</gene>
<keyword evidence="17" id="KW-1185">Reference proteome</keyword>
<dbReference type="Gene3D" id="3.40.50.300">
    <property type="entry name" value="P-loop containing nucleotide triphosphate hydrolases"/>
    <property type="match status" value="3"/>
</dbReference>
<evidence type="ECO:0000256" key="5">
    <source>
        <dbReference type="ARBA" id="ARBA00022840"/>
    </source>
</evidence>
<keyword evidence="2 12" id="KW-0547">Nucleotide-binding</keyword>
<dbReference type="PROSITE" id="PS51217">
    <property type="entry name" value="UVRD_HELICASE_CTER"/>
    <property type="match status" value="1"/>
</dbReference>
<dbReference type="Pfam" id="PF00580">
    <property type="entry name" value="UvrD-helicase"/>
    <property type="match status" value="2"/>
</dbReference>
<evidence type="ECO:0000313" key="16">
    <source>
        <dbReference type="EMBL" id="MER9405740.1"/>
    </source>
</evidence>
<dbReference type="CDD" id="cd17932">
    <property type="entry name" value="DEXQc_UvrD"/>
    <property type="match status" value="1"/>
</dbReference>
<feature type="domain" description="UvrD-like helicase C-terminal" evidence="15">
    <location>
        <begin position="401"/>
        <end position="670"/>
    </location>
</feature>
<evidence type="ECO:0000256" key="10">
    <source>
        <dbReference type="ARBA" id="ARBA00034923"/>
    </source>
</evidence>
<dbReference type="InterPro" id="IPR014017">
    <property type="entry name" value="DNA_helicase_UvrD-like_C"/>
</dbReference>
<comment type="caution">
    <text evidence="16">The sequence shown here is derived from an EMBL/GenBank/DDBJ whole genome shotgun (WGS) entry which is preliminary data.</text>
</comment>